<dbReference type="RefSeq" id="XP_030763228.1">
    <property type="nucleotide sequence ID" value="XM_030907368.1"/>
</dbReference>
<protein>
    <submittedName>
        <fullName evidence="3">Uncharacterized protein LOC115887856</fullName>
    </submittedName>
</protein>
<evidence type="ECO:0000256" key="1">
    <source>
        <dbReference type="SAM" id="MobiDB-lite"/>
    </source>
</evidence>
<name>A0A6J2YGU4_SITOR</name>
<dbReference type="AlphaFoldDB" id="A0A6J2YGU4"/>
<feature type="region of interest" description="Disordered" evidence="1">
    <location>
        <begin position="199"/>
        <end position="321"/>
    </location>
</feature>
<dbReference type="KEGG" id="soy:115887856"/>
<gene>
    <name evidence="3" type="primary">LOC115887856</name>
</gene>
<dbReference type="Proteomes" id="UP000504635">
    <property type="component" value="Unplaced"/>
</dbReference>
<keyword evidence="2" id="KW-1185">Reference proteome</keyword>
<proteinExistence type="predicted"/>
<dbReference type="OrthoDB" id="6597267at2759"/>
<feature type="compositionally biased region" description="Low complexity" evidence="1">
    <location>
        <begin position="254"/>
        <end position="285"/>
    </location>
</feature>
<feature type="compositionally biased region" description="Low complexity" evidence="1">
    <location>
        <begin position="199"/>
        <end position="218"/>
    </location>
</feature>
<evidence type="ECO:0000313" key="3">
    <source>
        <dbReference type="RefSeq" id="XP_030763228.1"/>
    </source>
</evidence>
<feature type="compositionally biased region" description="Low complexity" evidence="1">
    <location>
        <begin position="230"/>
        <end position="246"/>
    </location>
</feature>
<dbReference type="GeneID" id="115887856"/>
<dbReference type="InParanoid" id="A0A6J2YGU4"/>
<feature type="compositionally biased region" description="Gly residues" evidence="1">
    <location>
        <begin position="219"/>
        <end position="229"/>
    </location>
</feature>
<accession>A0A6J2YGU4</accession>
<sequence length="446" mass="48778">MSPSYMPVNVFSADDIGRNDSKALYDDVIQNSISNGSITDALGTMIFHRSMMNRYLCKNYLANEILSGLVQENFQKRRSDILPNIFSDEFMARNRLHHDGRSLLYDSWLSRDNDLRSSLDSTDRLGYEEEHIGEHDPVIISYPPKYQVHYKDDKTHELSDIFEIALTAVAFLSFGMFVVHLVMSISSLSNHATTRPSIMMPMSMSPTATGPVPANSNTGSGGTSIGSGNGLNNPEPGNTGDGVSDTGTGGSDNGYGESDTGDSGSDNGDGASDTGDGTSDTGEGSENTDTGNNDGADEESNSTGSAEDDDETDMEDSTDNDRFSFRLKRDIPLIINTDQIALNEMTKRIMSSIDAALVTNVSNNDCLEKAICLSNSYSQTLKYFNKLILPVWNLGMSWILKDISNNKLFIIKGLKAAILGLGNGNCDTIYQKCEMKRIRRSIENRK</sequence>
<feature type="compositionally biased region" description="Acidic residues" evidence="1">
    <location>
        <begin position="295"/>
        <end position="318"/>
    </location>
</feature>
<organism evidence="2 3">
    <name type="scientific">Sitophilus oryzae</name>
    <name type="common">Rice weevil</name>
    <name type="synonym">Curculio oryzae</name>
    <dbReference type="NCBI Taxonomy" id="7048"/>
    <lineage>
        <taxon>Eukaryota</taxon>
        <taxon>Metazoa</taxon>
        <taxon>Ecdysozoa</taxon>
        <taxon>Arthropoda</taxon>
        <taxon>Hexapoda</taxon>
        <taxon>Insecta</taxon>
        <taxon>Pterygota</taxon>
        <taxon>Neoptera</taxon>
        <taxon>Endopterygota</taxon>
        <taxon>Coleoptera</taxon>
        <taxon>Polyphaga</taxon>
        <taxon>Cucujiformia</taxon>
        <taxon>Curculionidae</taxon>
        <taxon>Dryophthorinae</taxon>
        <taxon>Sitophilus</taxon>
    </lineage>
</organism>
<evidence type="ECO:0000313" key="2">
    <source>
        <dbReference type="Proteomes" id="UP000504635"/>
    </source>
</evidence>
<reference evidence="3" key="1">
    <citation type="submission" date="2025-08" db="UniProtKB">
        <authorList>
            <consortium name="RefSeq"/>
        </authorList>
    </citation>
    <scope>IDENTIFICATION</scope>
    <source>
        <tissue evidence="3">Gonads</tissue>
    </source>
</reference>